<dbReference type="Proteomes" id="UP000628854">
    <property type="component" value="Unassembled WGS sequence"/>
</dbReference>
<organism evidence="2 3">
    <name type="scientific">Henriciella pelagia</name>
    <dbReference type="NCBI Taxonomy" id="1977912"/>
    <lineage>
        <taxon>Bacteria</taxon>
        <taxon>Pseudomonadati</taxon>
        <taxon>Pseudomonadota</taxon>
        <taxon>Alphaproteobacteria</taxon>
        <taxon>Hyphomonadales</taxon>
        <taxon>Hyphomonadaceae</taxon>
        <taxon>Henriciella</taxon>
    </lineage>
</organism>
<evidence type="ECO:0000313" key="3">
    <source>
        <dbReference type="Proteomes" id="UP000628854"/>
    </source>
</evidence>
<feature type="region of interest" description="Disordered" evidence="1">
    <location>
        <begin position="118"/>
        <end position="138"/>
    </location>
</feature>
<comment type="caution">
    <text evidence="2">The sequence shown here is derived from an EMBL/GenBank/DDBJ whole genome shotgun (WGS) entry which is preliminary data.</text>
</comment>
<evidence type="ECO:0000256" key="1">
    <source>
        <dbReference type="SAM" id="MobiDB-lite"/>
    </source>
</evidence>
<sequence>MAFNWRYRAGIRVSFGDGAMPTARWFRRGRSVWQGDGVHSNPRFFKVDWRIWTPSSAIEEGLYGIGRRRAIWGSPAFCIAEAMELLQDLQSSGTLFMVITRARKRISPDAPWDAARVPEDRKAIPYDEDTDPEFFGHR</sequence>
<dbReference type="EMBL" id="BMKF01000002">
    <property type="protein sequence ID" value="GGB74943.1"/>
    <property type="molecule type" value="Genomic_DNA"/>
</dbReference>
<accession>A0ABQ1JRG0</accession>
<reference evidence="3" key="1">
    <citation type="journal article" date="2019" name="Int. J. Syst. Evol. Microbiol.">
        <title>The Global Catalogue of Microorganisms (GCM) 10K type strain sequencing project: providing services to taxonomists for standard genome sequencing and annotation.</title>
        <authorList>
            <consortium name="The Broad Institute Genomics Platform"/>
            <consortium name="The Broad Institute Genome Sequencing Center for Infectious Disease"/>
            <person name="Wu L."/>
            <person name="Ma J."/>
        </authorList>
    </citation>
    <scope>NUCLEOTIDE SEQUENCE [LARGE SCALE GENOMIC DNA]</scope>
    <source>
        <strain evidence="3">CGMCC 1.15928</strain>
    </source>
</reference>
<name>A0ABQ1JRG0_9PROT</name>
<gene>
    <name evidence="2" type="ORF">GCM10011503_24550</name>
</gene>
<dbReference type="RefSeq" id="WP_084391836.1">
    <property type="nucleotide sequence ID" value="NZ_BMKF01000002.1"/>
</dbReference>
<protein>
    <submittedName>
        <fullName evidence="2">Uncharacterized protein</fullName>
    </submittedName>
</protein>
<keyword evidence="3" id="KW-1185">Reference proteome</keyword>
<proteinExistence type="predicted"/>
<evidence type="ECO:0000313" key="2">
    <source>
        <dbReference type="EMBL" id="GGB74943.1"/>
    </source>
</evidence>